<evidence type="ECO:0000313" key="2">
    <source>
        <dbReference type="EMBL" id="GFC84853.1"/>
    </source>
</evidence>
<organism evidence="2">
    <name type="scientific">Tanacetum cinerariifolium</name>
    <name type="common">Dalmatian daisy</name>
    <name type="synonym">Chrysanthemum cinerariifolium</name>
    <dbReference type="NCBI Taxonomy" id="118510"/>
    <lineage>
        <taxon>Eukaryota</taxon>
        <taxon>Viridiplantae</taxon>
        <taxon>Streptophyta</taxon>
        <taxon>Embryophyta</taxon>
        <taxon>Tracheophyta</taxon>
        <taxon>Spermatophyta</taxon>
        <taxon>Magnoliopsida</taxon>
        <taxon>eudicotyledons</taxon>
        <taxon>Gunneridae</taxon>
        <taxon>Pentapetalae</taxon>
        <taxon>asterids</taxon>
        <taxon>campanulids</taxon>
        <taxon>Asterales</taxon>
        <taxon>Asteraceae</taxon>
        <taxon>Asteroideae</taxon>
        <taxon>Anthemideae</taxon>
        <taxon>Anthemidinae</taxon>
        <taxon>Tanacetum</taxon>
    </lineage>
</organism>
<protein>
    <submittedName>
        <fullName evidence="2">Uncharacterized protein</fullName>
    </submittedName>
</protein>
<comment type="caution">
    <text evidence="2">The sequence shown here is derived from an EMBL/GenBank/DDBJ whole genome shotgun (WGS) entry which is preliminary data.</text>
</comment>
<feature type="region of interest" description="Disordered" evidence="1">
    <location>
        <begin position="58"/>
        <end position="88"/>
    </location>
</feature>
<evidence type="ECO:0000256" key="1">
    <source>
        <dbReference type="SAM" id="MobiDB-lite"/>
    </source>
</evidence>
<feature type="non-terminal residue" evidence="2">
    <location>
        <position position="1"/>
    </location>
</feature>
<gene>
    <name evidence="2" type="ORF">Tci_856823</name>
</gene>
<accession>A0A699RGD7</accession>
<sequence length="165" mass="17718">FGRIVPLFNTMLVHQGEGSGTPTEPHHTPFPELLAKFQAHEVEINRLKERVKILEDKEGVIGDKSRDDAPIKGRSNNEGEAAAERISNDSEEIARVLTSMDATTVLAGETNVPTGSGFIPTAGSPATVISTSSEVDPTASLIVTRGKGKEVMVESDTPKKKKLQE</sequence>
<proteinExistence type="predicted"/>
<feature type="non-terminal residue" evidence="2">
    <location>
        <position position="165"/>
    </location>
</feature>
<name>A0A699RGD7_TANCI</name>
<reference evidence="2" key="1">
    <citation type="journal article" date="2019" name="Sci. Rep.">
        <title>Draft genome of Tanacetum cinerariifolium, the natural source of mosquito coil.</title>
        <authorList>
            <person name="Yamashiro T."/>
            <person name="Shiraishi A."/>
            <person name="Satake H."/>
            <person name="Nakayama K."/>
        </authorList>
    </citation>
    <scope>NUCLEOTIDE SEQUENCE</scope>
</reference>
<dbReference type="EMBL" id="BKCJ011096805">
    <property type="protein sequence ID" value="GFC84853.1"/>
    <property type="molecule type" value="Genomic_DNA"/>
</dbReference>
<dbReference type="AlphaFoldDB" id="A0A699RGD7"/>